<evidence type="ECO:0000256" key="3">
    <source>
        <dbReference type="ARBA" id="ARBA00022840"/>
    </source>
</evidence>
<evidence type="ECO:0000313" key="5">
    <source>
        <dbReference type="EMBL" id="CAA6802889.1"/>
    </source>
</evidence>
<evidence type="ECO:0000256" key="2">
    <source>
        <dbReference type="ARBA" id="ARBA00022801"/>
    </source>
</evidence>
<dbReference type="PANTHER" id="PTHR34698:SF2">
    <property type="entry name" value="5-OXOPROLINASE SUBUNIT B"/>
    <property type="match status" value="1"/>
</dbReference>
<protein>
    <submittedName>
        <fullName evidence="5">Allophanate hydrolase 2 subunit 1 (EC)</fullName>
        <ecNumber evidence="5">3.5.1.54</ecNumber>
    </submittedName>
</protein>
<name>A0A6S6SDU2_9BACT</name>
<dbReference type="InterPro" id="IPR029000">
    <property type="entry name" value="Cyclophilin-like_dom_sf"/>
</dbReference>
<dbReference type="EMBL" id="CACVAX010000006">
    <property type="protein sequence ID" value="CAA6802889.1"/>
    <property type="molecule type" value="Genomic_DNA"/>
</dbReference>
<dbReference type="Pfam" id="PF02682">
    <property type="entry name" value="CT_C_D"/>
    <property type="match status" value="1"/>
</dbReference>
<dbReference type="Gene3D" id="3.30.1360.40">
    <property type="match status" value="1"/>
</dbReference>
<dbReference type="InterPro" id="IPR003833">
    <property type="entry name" value="CT_C_D"/>
</dbReference>
<keyword evidence="3" id="KW-0067">ATP-binding</keyword>
<keyword evidence="2 5" id="KW-0378">Hydrolase</keyword>
<organism evidence="5">
    <name type="scientific">uncultured Sulfurovum sp</name>
    <dbReference type="NCBI Taxonomy" id="269237"/>
    <lineage>
        <taxon>Bacteria</taxon>
        <taxon>Pseudomonadati</taxon>
        <taxon>Campylobacterota</taxon>
        <taxon>Epsilonproteobacteria</taxon>
        <taxon>Campylobacterales</taxon>
        <taxon>Sulfurovaceae</taxon>
        <taxon>Sulfurovum</taxon>
        <taxon>environmental samples</taxon>
    </lineage>
</organism>
<dbReference type="SUPFAM" id="SSF160467">
    <property type="entry name" value="PH0987 N-terminal domain-like"/>
    <property type="match status" value="1"/>
</dbReference>
<reference evidence="5" key="1">
    <citation type="submission" date="2020-01" db="EMBL/GenBank/DDBJ databases">
        <authorList>
            <person name="Meier V. D."/>
            <person name="Meier V D."/>
        </authorList>
    </citation>
    <scope>NUCLEOTIDE SEQUENCE</scope>
    <source>
        <strain evidence="5">HLG_WM_MAG_04</strain>
    </source>
</reference>
<accession>A0A6S6SDU2</accession>
<dbReference type="PANTHER" id="PTHR34698">
    <property type="entry name" value="5-OXOPROLINASE SUBUNIT B"/>
    <property type="match status" value="1"/>
</dbReference>
<dbReference type="SMART" id="SM00796">
    <property type="entry name" value="AHS1"/>
    <property type="match status" value="1"/>
</dbReference>
<evidence type="ECO:0000256" key="1">
    <source>
        <dbReference type="ARBA" id="ARBA00022741"/>
    </source>
</evidence>
<dbReference type="Gene3D" id="2.40.100.10">
    <property type="entry name" value="Cyclophilin-like"/>
    <property type="match status" value="1"/>
</dbReference>
<dbReference type="EC" id="3.5.1.54" evidence="5"/>
<dbReference type="GO" id="GO:0004039">
    <property type="term" value="F:allophanate hydrolase activity"/>
    <property type="evidence" value="ECO:0007669"/>
    <property type="project" value="UniProtKB-EC"/>
</dbReference>
<evidence type="ECO:0000259" key="4">
    <source>
        <dbReference type="SMART" id="SM00796"/>
    </source>
</evidence>
<feature type="domain" description="Carboxyltransferase" evidence="4">
    <location>
        <begin position="1"/>
        <end position="194"/>
    </location>
</feature>
<sequence>MTFKIVSLDSLIIYFKQEMSESILDEVQSTYLALKDISPIKDLTPSYCSILVQFDMYIHDHESMKKVILSALNNQKKRDHKLVHKLITIPTDYTNNLDLERVAHHNALSIEEVVSLHTQKTYRVYAIGFMVGFAYLASVHPKISTPRLESPRQKILKGSVALAELQTAVYPQDSAGGWNIIGQTTFDAFHTFEVGDKVQFERI</sequence>
<dbReference type="SUPFAM" id="SSF50891">
    <property type="entry name" value="Cyclophilin-like"/>
    <property type="match status" value="1"/>
</dbReference>
<gene>
    <name evidence="5" type="ORF">HELGO_WM2183</name>
</gene>
<dbReference type="InterPro" id="IPR010016">
    <property type="entry name" value="PxpB"/>
</dbReference>
<dbReference type="AlphaFoldDB" id="A0A6S6SDU2"/>
<keyword evidence="1" id="KW-0547">Nucleotide-binding</keyword>
<dbReference type="GO" id="GO:0005524">
    <property type="term" value="F:ATP binding"/>
    <property type="evidence" value="ECO:0007669"/>
    <property type="project" value="UniProtKB-KW"/>
</dbReference>
<proteinExistence type="predicted"/>